<proteinExistence type="predicted"/>
<evidence type="ECO:0000313" key="2">
    <source>
        <dbReference type="EMBL" id="TPD59327.1"/>
    </source>
</evidence>
<protein>
    <recommendedName>
        <fullName evidence="1">Exonuclease domain-containing protein</fullName>
    </recommendedName>
</protein>
<dbReference type="Gene3D" id="3.30.420.10">
    <property type="entry name" value="Ribonuclease H-like superfamily/Ribonuclease H"/>
    <property type="match status" value="1"/>
</dbReference>
<name>A0A501PGX3_9PROT</name>
<dbReference type="CDD" id="cd06127">
    <property type="entry name" value="DEDDh"/>
    <property type="match status" value="1"/>
</dbReference>
<dbReference type="InterPro" id="IPR012337">
    <property type="entry name" value="RNaseH-like_sf"/>
</dbReference>
<reference evidence="3" key="1">
    <citation type="submission" date="2019-06" db="EMBL/GenBank/DDBJ databases">
        <title>The complete genome of Emcibacter congregatus ZYLT.</title>
        <authorList>
            <person name="Zhao Z."/>
        </authorList>
    </citation>
    <scope>NUCLEOTIDE SEQUENCE [LARGE SCALE GENOMIC DNA]</scope>
    <source>
        <strain evidence="3">MCCC 1A06723</strain>
    </source>
</reference>
<dbReference type="SUPFAM" id="SSF53098">
    <property type="entry name" value="Ribonuclease H-like"/>
    <property type="match status" value="1"/>
</dbReference>
<dbReference type="InterPro" id="IPR036397">
    <property type="entry name" value="RNaseH_sf"/>
</dbReference>
<accession>A0A501PGX3</accession>
<dbReference type="GO" id="GO:0003676">
    <property type="term" value="F:nucleic acid binding"/>
    <property type="evidence" value="ECO:0007669"/>
    <property type="project" value="InterPro"/>
</dbReference>
<keyword evidence="3" id="KW-1185">Reference proteome</keyword>
<evidence type="ECO:0000313" key="3">
    <source>
        <dbReference type="Proteomes" id="UP000319148"/>
    </source>
</evidence>
<dbReference type="OrthoDB" id="9804290at2"/>
<dbReference type="AlphaFoldDB" id="A0A501PGX3"/>
<dbReference type="Proteomes" id="UP000319148">
    <property type="component" value="Unassembled WGS sequence"/>
</dbReference>
<dbReference type="GO" id="GO:0045004">
    <property type="term" value="P:DNA replication proofreading"/>
    <property type="evidence" value="ECO:0007669"/>
    <property type="project" value="TreeGrafter"/>
</dbReference>
<dbReference type="Pfam" id="PF00929">
    <property type="entry name" value="RNase_T"/>
    <property type="match status" value="1"/>
</dbReference>
<dbReference type="NCBIfam" id="NF006615">
    <property type="entry name" value="PRK09182.1"/>
    <property type="match status" value="1"/>
</dbReference>
<dbReference type="PANTHER" id="PTHR30231:SF37">
    <property type="entry name" value="EXODEOXYRIBONUCLEASE 10"/>
    <property type="match status" value="1"/>
</dbReference>
<dbReference type="EMBL" id="VFIY01000014">
    <property type="protein sequence ID" value="TPD59327.1"/>
    <property type="molecule type" value="Genomic_DNA"/>
</dbReference>
<dbReference type="GO" id="GO:0005829">
    <property type="term" value="C:cytosol"/>
    <property type="evidence" value="ECO:0007669"/>
    <property type="project" value="TreeGrafter"/>
</dbReference>
<feature type="domain" description="Exonuclease" evidence="1">
    <location>
        <begin position="55"/>
        <end position="225"/>
    </location>
</feature>
<gene>
    <name evidence="2" type="ORF">FIV46_11055</name>
</gene>
<dbReference type="RefSeq" id="WP_139940991.1">
    <property type="nucleotide sequence ID" value="NZ_JBHSYP010000006.1"/>
</dbReference>
<dbReference type="SMART" id="SM00479">
    <property type="entry name" value="EXOIII"/>
    <property type="match status" value="1"/>
</dbReference>
<dbReference type="InterPro" id="IPR013520">
    <property type="entry name" value="Ribonucl_H"/>
</dbReference>
<evidence type="ECO:0000259" key="1">
    <source>
        <dbReference type="SMART" id="SM00479"/>
    </source>
</evidence>
<sequence length="313" mass="35125">MTMPQLQFFSDDGYEDAIQILEHSSDHRILRRVDFPAHAIALTDLPHHERCIVRNGIFLDTETTGMDHETDEVIQLCMMPFRFAVDGETKESYLIEVQKPYIGLREPGKPVPEEIVQLTGITNEMLKGQSLDLEAIEELIAGADIIAAHNAKFDRPFAHKITESFAGKYWGCSISDVNWAGQGFESMKLSLLAVELGMFFDAHQADKDCLAALAILAQNTPEGDSYFSQMITGARTTTVTLRAQYTPFETKDLLKTRGYYWRDGSDGTIKGWEISVPADKALEEKEWLQSEVYGGGEASIDERELTGLTRFSK</sequence>
<dbReference type="PANTHER" id="PTHR30231">
    <property type="entry name" value="DNA POLYMERASE III SUBUNIT EPSILON"/>
    <property type="match status" value="1"/>
</dbReference>
<organism evidence="2 3">
    <name type="scientific">Emcibacter nanhaiensis</name>
    <dbReference type="NCBI Taxonomy" id="1505037"/>
    <lineage>
        <taxon>Bacteria</taxon>
        <taxon>Pseudomonadati</taxon>
        <taxon>Pseudomonadota</taxon>
        <taxon>Alphaproteobacteria</taxon>
        <taxon>Emcibacterales</taxon>
        <taxon>Emcibacteraceae</taxon>
        <taxon>Emcibacter</taxon>
    </lineage>
</organism>
<comment type="caution">
    <text evidence="2">The sequence shown here is derived from an EMBL/GenBank/DDBJ whole genome shotgun (WGS) entry which is preliminary data.</text>
</comment>
<dbReference type="GO" id="GO:0008408">
    <property type="term" value="F:3'-5' exonuclease activity"/>
    <property type="evidence" value="ECO:0007669"/>
    <property type="project" value="TreeGrafter"/>
</dbReference>